<gene>
    <name evidence="7" type="primary">ABCD4_2</name>
    <name evidence="7" type="ORF">SK128_000057</name>
</gene>
<evidence type="ECO:0000256" key="3">
    <source>
        <dbReference type="ARBA" id="ARBA00022989"/>
    </source>
</evidence>
<dbReference type="GO" id="GO:0140359">
    <property type="term" value="F:ABC-type transporter activity"/>
    <property type="evidence" value="ECO:0007669"/>
    <property type="project" value="InterPro"/>
</dbReference>
<dbReference type="GO" id="GO:0005524">
    <property type="term" value="F:ATP binding"/>
    <property type="evidence" value="ECO:0007669"/>
    <property type="project" value="UniProtKB-KW"/>
</dbReference>
<dbReference type="PANTHER" id="PTHR11384">
    <property type="entry name" value="ATP-BINDING CASSETTE, SUB-FAMILY D MEMBER"/>
    <property type="match status" value="1"/>
</dbReference>
<evidence type="ECO:0000256" key="5">
    <source>
        <dbReference type="SAM" id="Phobius"/>
    </source>
</evidence>
<keyword evidence="2 5" id="KW-0812">Transmembrane</keyword>
<dbReference type="GO" id="GO:0007031">
    <property type="term" value="P:peroxisome organization"/>
    <property type="evidence" value="ECO:0007669"/>
    <property type="project" value="TreeGrafter"/>
</dbReference>
<reference evidence="7 8" key="1">
    <citation type="submission" date="2023-11" db="EMBL/GenBank/DDBJ databases">
        <title>Halocaridina rubra genome assembly.</title>
        <authorList>
            <person name="Smith C."/>
        </authorList>
    </citation>
    <scope>NUCLEOTIDE SEQUENCE [LARGE SCALE GENOMIC DNA]</scope>
    <source>
        <strain evidence="7">EP-1</strain>
        <tissue evidence="7">Whole</tissue>
    </source>
</reference>
<keyword evidence="8" id="KW-1185">Reference proteome</keyword>
<organism evidence="7 8">
    <name type="scientific">Halocaridina rubra</name>
    <name type="common">Hawaiian red shrimp</name>
    <dbReference type="NCBI Taxonomy" id="373956"/>
    <lineage>
        <taxon>Eukaryota</taxon>
        <taxon>Metazoa</taxon>
        <taxon>Ecdysozoa</taxon>
        <taxon>Arthropoda</taxon>
        <taxon>Crustacea</taxon>
        <taxon>Multicrustacea</taxon>
        <taxon>Malacostraca</taxon>
        <taxon>Eumalacostraca</taxon>
        <taxon>Eucarida</taxon>
        <taxon>Decapoda</taxon>
        <taxon>Pleocyemata</taxon>
        <taxon>Caridea</taxon>
        <taxon>Atyoidea</taxon>
        <taxon>Atyidae</taxon>
        <taxon>Halocaridina</taxon>
    </lineage>
</organism>
<feature type="non-terminal residue" evidence="7">
    <location>
        <position position="122"/>
    </location>
</feature>
<evidence type="ECO:0000313" key="7">
    <source>
        <dbReference type="EMBL" id="KAK7076067.1"/>
    </source>
</evidence>
<sequence>MTQDVDKLCLTLAAITTKVIIAPFQIGYYTYKTYFVTGWLGLGAIYGMFTVGSIVNKYIMSPIVKFVMKVEKCEGDFRFKHLQVRVSAESIAFHVSGTVESCKTNRMLDVLVRAQQRLFNRQ</sequence>
<evidence type="ECO:0000259" key="6">
    <source>
        <dbReference type="Pfam" id="PF06472"/>
    </source>
</evidence>
<dbReference type="AlphaFoldDB" id="A0AAN8X3Y2"/>
<accession>A0AAN8X3Y2</accession>
<dbReference type="GO" id="GO:0006635">
    <property type="term" value="P:fatty acid beta-oxidation"/>
    <property type="evidence" value="ECO:0007669"/>
    <property type="project" value="TreeGrafter"/>
</dbReference>
<dbReference type="PANTHER" id="PTHR11384:SF59">
    <property type="entry name" value="LYSOSOMAL COBALAMIN TRANSPORTER ABCD4"/>
    <property type="match status" value="1"/>
</dbReference>
<dbReference type="Proteomes" id="UP001381693">
    <property type="component" value="Unassembled WGS sequence"/>
</dbReference>
<evidence type="ECO:0000313" key="8">
    <source>
        <dbReference type="Proteomes" id="UP001381693"/>
    </source>
</evidence>
<dbReference type="GO" id="GO:0015910">
    <property type="term" value="P:long-chain fatty acid import into peroxisome"/>
    <property type="evidence" value="ECO:0007669"/>
    <property type="project" value="TreeGrafter"/>
</dbReference>
<proteinExistence type="predicted"/>
<dbReference type="EMBL" id="JAXCGZ010009882">
    <property type="protein sequence ID" value="KAK7076067.1"/>
    <property type="molecule type" value="Genomic_DNA"/>
</dbReference>
<dbReference type="GO" id="GO:0005778">
    <property type="term" value="C:peroxisomal membrane"/>
    <property type="evidence" value="ECO:0007669"/>
    <property type="project" value="TreeGrafter"/>
</dbReference>
<dbReference type="InterPro" id="IPR011527">
    <property type="entry name" value="ABC1_TM_dom"/>
</dbReference>
<dbReference type="InterPro" id="IPR050835">
    <property type="entry name" value="ABC_transporter_sub-D"/>
</dbReference>
<feature type="transmembrane region" description="Helical" evidence="5">
    <location>
        <begin position="37"/>
        <end position="59"/>
    </location>
</feature>
<name>A0AAN8X3Y2_HALRR</name>
<keyword evidence="1" id="KW-0813">Transport</keyword>
<protein>
    <submittedName>
        <fullName evidence="7">ATP-binding cassette sub- D member 4</fullName>
    </submittedName>
</protein>
<keyword evidence="4 5" id="KW-0472">Membrane</keyword>
<keyword evidence="7" id="KW-0547">Nucleotide-binding</keyword>
<dbReference type="GO" id="GO:0005324">
    <property type="term" value="F:long-chain fatty acid transmembrane transporter activity"/>
    <property type="evidence" value="ECO:0007669"/>
    <property type="project" value="TreeGrafter"/>
</dbReference>
<feature type="transmembrane region" description="Helical" evidence="5">
    <location>
        <begin position="12"/>
        <end position="31"/>
    </location>
</feature>
<keyword evidence="3 5" id="KW-1133">Transmembrane helix</keyword>
<dbReference type="GO" id="GO:0042760">
    <property type="term" value="P:very long-chain fatty acid catabolic process"/>
    <property type="evidence" value="ECO:0007669"/>
    <property type="project" value="TreeGrafter"/>
</dbReference>
<keyword evidence="7" id="KW-0067">ATP-binding</keyword>
<feature type="domain" description="ABC transmembrane type-1" evidence="6">
    <location>
        <begin position="1"/>
        <end position="121"/>
    </location>
</feature>
<comment type="caution">
    <text evidence="7">The sequence shown here is derived from an EMBL/GenBank/DDBJ whole genome shotgun (WGS) entry which is preliminary data.</text>
</comment>
<evidence type="ECO:0000256" key="2">
    <source>
        <dbReference type="ARBA" id="ARBA00022692"/>
    </source>
</evidence>
<evidence type="ECO:0000256" key="4">
    <source>
        <dbReference type="ARBA" id="ARBA00023136"/>
    </source>
</evidence>
<evidence type="ECO:0000256" key="1">
    <source>
        <dbReference type="ARBA" id="ARBA00022448"/>
    </source>
</evidence>
<dbReference type="Pfam" id="PF06472">
    <property type="entry name" value="ABC_membrane_2"/>
    <property type="match status" value="1"/>
</dbReference>